<reference evidence="2 3" key="1">
    <citation type="journal article" date="2019" name="Commun. Biol.">
        <title>The bagworm genome reveals a unique fibroin gene that provides high tensile strength.</title>
        <authorList>
            <person name="Kono N."/>
            <person name="Nakamura H."/>
            <person name="Ohtoshi R."/>
            <person name="Tomita M."/>
            <person name="Numata K."/>
            <person name="Arakawa K."/>
        </authorList>
    </citation>
    <scope>NUCLEOTIDE SEQUENCE [LARGE SCALE GENOMIC DNA]</scope>
</reference>
<keyword evidence="3" id="KW-1185">Reference proteome</keyword>
<comment type="caution">
    <text evidence="2">The sequence shown here is derived from an EMBL/GenBank/DDBJ whole genome shotgun (WGS) entry which is preliminary data.</text>
</comment>
<gene>
    <name evidence="2" type="ORF">EVAR_90650_1</name>
</gene>
<proteinExistence type="predicted"/>
<accession>A0A4C1ZFG5</accession>
<name>A0A4C1ZFG5_EUMVA</name>
<protein>
    <submittedName>
        <fullName evidence="2">Uncharacterized protein</fullName>
    </submittedName>
</protein>
<evidence type="ECO:0000313" key="3">
    <source>
        <dbReference type="Proteomes" id="UP000299102"/>
    </source>
</evidence>
<feature type="region of interest" description="Disordered" evidence="1">
    <location>
        <begin position="109"/>
        <end position="141"/>
    </location>
</feature>
<dbReference type="AlphaFoldDB" id="A0A4C1ZFG5"/>
<dbReference type="Proteomes" id="UP000299102">
    <property type="component" value="Unassembled WGS sequence"/>
</dbReference>
<feature type="compositionally biased region" description="Basic residues" evidence="1">
    <location>
        <begin position="130"/>
        <end position="141"/>
    </location>
</feature>
<evidence type="ECO:0000256" key="1">
    <source>
        <dbReference type="SAM" id="MobiDB-lite"/>
    </source>
</evidence>
<organism evidence="2 3">
    <name type="scientific">Eumeta variegata</name>
    <name type="common">Bagworm moth</name>
    <name type="synonym">Eumeta japonica</name>
    <dbReference type="NCBI Taxonomy" id="151549"/>
    <lineage>
        <taxon>Eukaryota</taxon>
        <taxon>Metazoa</taxon>
        <taxon>Ecdysozoa</taxon>
        <taxon>Arthropoda</taxon>
        <taxon>Hexapoda</taxon>
        <taxon>Insecta</taxon>
        <taxon>Pterygota</taxon>
        <taxon>Neoptera</taxon>
        <taxon>Endopterygota</taxon>
        <taxon>Lepidoptera</taxon>
        <taxon>Glossata</taxon>
        <taxon>Ditrysia</taxon>
        <taxon>Tineoidea</taxon>
        <taxon>Psychidae</taxon>
        <taxon>Oiketicinae</taxon>
        <taxon>Eumeta</taxon>
    </lineage>
</organism>
<sequence length="141" mass="16640">MGQNSYSRIKRLADRKTYHFKGNRRRKILHLTVKKPDSNILECIPNIDKFSKWSKLIRSTACVLQFIRLCRKMRKATSRRRRGYYKRVSTTLLHNTDKNRNERYNKAVYSVPNKESVPASPPTGTTSNRLAHHRRRSPTRG</sequence>
<evidence type="ECO:0000313" key="2">
    <source>
        <dbReference type="EMBL" id="GBP85357.1"/>
    </source>
</evidence>
<dbReference type="EMBL" id="BGZK01001732">
    <property type="protein sequence ID" value="GBP85357.1"/>
    <property type="molecule type" value="Genomic_DNA"/>
</dbReference>